<reference evidence="6 7" key="1">
    <citation type="journal article" date="2023" name="bioRxiv">
        <title>High-quality genome assemblies of four members of thePodospora anserinaspecies complex.</title>
        <authorList>
            <person name="Ament-Velasquez S.L."/>
            <person name="Vogan A.A."/>
            <person name="Wallerman O."/>
            <person name="Hartmann F."/>
            <person name="Gautier V."/>
            <person name="Silar P."/>
            <person name="Giraud T."/>
            <person name="Johannesson H."/>
        </authorList>
    </citation>
    <scope>NUCLEOTIDE SEQUENCE [LARGE SCALE GENOMIC DNA]</scope>
    <source>
        <strain evidence="6 7">CBS 415.72m</strain>
    </source>
</reference>
<feature type="compositionally biased region" description="Gly residues" evidence="5">
    <location>
        <begin position="260"/>
        <end position="274"/>
    </location>
</feature>
<protein>
    <recommendedName>
        <fullName evidence="8">Protein LOT5</fullName>
    </recommendedName>
</protein>
<evidence type="ECO:0000256" key="4">
    <source>
        <dbReference type="ARBA" id="ARBA00023242"/>
    </source>
</evidence>
<evidence type="ECO:0000313" key="6">
    <source>
        <dbReference type="EMBL" id="KAK4656680.1"/>
    </source>
</evidence>
<dbReference type="InterPro" id="IPR011993">
    <property type="entry name" value="PH-like_dom_sf"/>
</dbReference>
<dbReference type="RefSeq" id="XP_062745655.1">
    <property type="nucleotide sequence ID" value="XM_062887540.1"/>
</dbReference>
<feature type="region of interest" description="Disordered" evidence="5">
    <location>
        <begin position="184"/>
        <end position="204"/>
    </location>
</feature>
<keyword evidence="4" id="KW-0539">Nucleus</keyword>
<keyword evidence="7" id="KW-1185">Reference proteome</keyword>
<proteinExistence type="predicted"/>
<dbReference type="Proteomes" id="UP001323405">
    <property type="component" value="Unassembled WGS sequence"/>
</dbReference>
<comment type="subcellular location">
    <subcellularLocation>
        <location evidence="2">Cytoplasm</location>
    </subcellularLocation>
    <subcellularLocation>
        <location evidence="1">Nucleus</location>
    </subcellularLocation>
</comment>
<sequence length="315" mass="33632">MSLTTIRSPPSLSDYIPLPDHQSHTPTSFFSPAKPILHHHSPSTKAWLTSPTQLGKLPFFPLDLTTRPTPPESLALSPESLPTTYEQALDVFVTSQNLVLFSPQAEVGLTIPYHQISIHAVQKIGEFSSVYLQLELADGGSGDDEWDAVELTLIPASQKREEEVTVGGRRPKTETERLFEAISDCSNLNPDPKGEGDEDEEEDEDGARIIFEGEAMEGFSGVFAGARDGGLPAAMPGSSGWITAENVHEFFDEEGNWIGGGEGDGDAGGEGGGWVLSESMLGGGAGTVHRMDEDGAGEGEVNGLEGGDSKRPKKE</sequence>
<dbReference type="Pfam" id="PF03517">
    <property type="entry name" value="Voldacs"/>
    <property type="match status" value="1"/>
</dbReference>
<dbReference type="InterPro" id="IPR039924">
    <property type="entry name" value="ICln/Lot5/Saf5"/>
</dbReference>
<evidence type="ECO:0000256" key="5">
    <source>
        <dbReference type="SAM" id="MobiDB-lite"/>
    </source>
</evidence>
<dbReference type="GeneID" id="87907447"/>
<dbReference type="Gene3D" id="2.30.29.30">
    <property type="entry name" value="Pleckstrin-homology domain (PH domain)/Phosphotyrosine-binding domain (PTB)"/>
    <property type="match status" value="1"/>
</dbReference>
<comment type="caution">
    <text evidence="6">The sequence shown here is derived from an EMBL/GenBank/DDBJ whole genome shotgun (WGS) entry which is preliminary data.</text>
</comment>
<dbReference type="PANTHER" id="PTHR21399:SF0">
    <property type="entry name" value="METHYLOSOME SUBUNIT PICLN"/>
    <property type="match status" value="1"/>
</dbReference>
<dbReference type="PANTHER" id="PTHR21399">
    <property type="entry name" value="CHLORIDE CONDUCTANCE REGULATORY PROTEIN ICLN"/>
    <property type="match status" value="1"/>
</dbReference>
<evidence type="ECO:0000256" key="3">
    <source>
        <dbReference type="ARBA" id="ARBA00022490"/>
    </source>
</evidence>
<organism evidence="6 7">
    <name type="scientific">Podospora pseudocomata</name>
    <dbReference type="NCBI Taxonomy" id="2093779"/>
    <lineage>
        <taxon>Eukaryota</taxon>
        <taxon>Fungi</taxon>
        <taxon>Dikarya</taxon>
        <taxon>Ascomycota</taxon>
        <taxon>Pezizomycotina</taxon>
        <taxon>Sordariomycetes</taxon>
        <taxon>Sordariomycetidae</taxon>
        <taxon>Sordariales</taxon>
        <taxon>Podosporaceae</taxon>
        <taxon>Podospora</taxon>
    </lineage>
</organism>
<name>A0ABR0GLS0_9PEZI</name>
<gene>
    <name evidence="6" type="ORF">QC762_206390</name>
</gene>
<evidence type="ECO:0000256" key="2">
    <source>
        <dbReference type="ARBA" id="ARBA00004496"/>
    </source>
</evidence>
<evidence type="ECO:0008006" key="8">
    <source>
        <dbReference type="Google" id="ProtNLM"/>
    </source>
</evidence>
<feature type="region of interest" description="Disordered" evidence="5">
    <location>
        <begin position="260"/>
        <end position="315"/>
    </location>
</feature>
<dbReference type="EMBL" id="JAFFHA010000004">
    <property type="protein sequence ID" value="KAK4656680.1"/>
    <property type="molecule type" value="Genomic_DNA"/>
</dbReference>
<evidence type="ECO:0000313" key="7">
    <source>
        <dbReference type="Proteomes" id="UP001323405"/>
    </source>
</evidence>
<keyword evidence="3" id="KW-0963">Cytoplasm</keyword>
<accession>A0ABR0GLS0</accession>
<evidence type="ECO:0000256" key="1">
    <source>
        <dbReference type="ARBA" id="ARBA00004123"/>
    </source>
</evidence>